<dbReference type="HOGENOM" id="CLU_000288_125_15_1"/>
<dbReference type="Proteomes" id="UP000054097">
    <property type="component" value="Unassembled WGS sequence"/>
</dbReference>
<dbReference type="AlphaFoldDB" id="A0A0C2W2Q9"/>
<dbReference type="EMBL" id="KN824409">
    <property type="protein sequence ID" value="KIM20763.1"/>
    <property type="molecule type" value="Genomic_DNA"/>
</dbReference>
<dbReference type="PANTHER" id="PTHR46082">
    <property type="entry name" value="ATP/GTP-BINDING PROTEIN-RELATED"/>
    <property type="match status" value="1"/>
</dbReference>
<sequence>MACFSSILDKSGAHYGCFKLRERLGLIVKGRLEVKHPSTIIASANLAVTYGQLGRYAEAEVLFVEVLKQRTKLLGVLKQSTKLLGADHPDTIRASANLAATYGELGRYAEAEALQNDVLQRRTRLLGDQHPHTLLALWSLASTYKKTQQLPEALELATKAHRGYVEILGESHPDTVETAAFLTSLTAEQPVDHAEGGH</sequence>
<protein>
    <recommendedName>
        <fullName evidence="3">Kinesin light chain</fullName>
    </recommendedName>
</protein>
<evidence type="ECO:0000313" key="1">
    <source>
        <dbReference type="EMBL" id="KIM20763.1"/>
    </source>
</evidence>
<evidence type="ECO:0000313" key="2">
    <source>
        <dbReference type="Proteomes" id="UP000054097"/>
    </source>
</evidence>
<gene>
    <name evidence="1" type="ORF">M408DRAFT_81516</name>
</gene>
<dbReference type="Pfam" id="PF13374">
    <property type="entry name" value="TPR_10"/>
    <property type="match status" value="1"/>
</dbReference>
<dbReference type="STRING" id="933852.A0A0C2W2Q9"/>
<dbReference type="SUPFAM" id="SSF48452">
    <property type="entry name" value="TPR-like"/>
    <property type="match status" value="1"/>
</dbReference>
<dbReference type="OrthoDB" id="10260758at2759"/>
<reference evidence="2" key="2">
    <citation type="submission" date="2015-01" db="EMBL/GenBank/DDBJ databases">
        <title>Evolutionary Origins and Diversification of the Mycorrhizal Mutualists.</title>
        <authorList>
            <consortium name="DOE Joint Genome Institute"/>
            <consortium name="Mycorrhizal Genomics Consortium"/>
            <person name="Kohler A."/>
            <person name="Kuo A."/>
            <person name="Nagy L.G."/>
            <person name="Floudas D."/>
            <person name="Copeland A."/>
            <person name="Barry K.W."/>
            <person name="Cichocki N."/>
            <person name="Veneault-Fourrey C."/>
            <person name="LaButti K."/>
            <person name="Lindquist E.A."/>
            <person name="Lipzen A."/>
            <person name="Lundell T."/>
            <person name="Morin E."/>
            <person name="Murat C."/>
            <person name="Riley R."/>
            <person name="Ohm R."/>
            <person name="Sun H."/>
            <person name="Tunlid A."/>
            <person name="Henrissat B."/>
            <person name="Grigoriev I.V."/>
            <person name="Hibbett D.S."/>
            <person name="Martin F."/>
        </authorList>
    </citation>
    <scope>NUCLEOTIDE SEQUENCE [LARGE SCALE GENOMIC DNA]</scope>
    <source>
        <strain evidence="2">MAFF 305830</strain>
    </source>
</reference>
<evidence type="ECO:0008006" key="3">
    <source>
        <dbReference type="Google" id="ProtNLM"/>
    </source>
</evidence>
<dbReference type="InterPro" id="IPR053137">
    <property type="entry name" value="NLR-like"/>
</dbReference>
<dbReference type="PANTHER" id="PTHR46082:SF6">
    <property type="entry name" value="AAA+ ATPASE DOMAIN-CONTAINING PROTEIN-RELATED"/>
    <property type="match status" value="1"/>
</dbReference>
<dbReference type="InterPro" id="IPR011990">
    <property type="entry name" value="TPR-like_helical_dom_sf"/>
</dbReference>
<reference evidence="1 2" key="1">
    <citation type="submission" date="2014-04" db="EMBL/GenBank/DDBJ databases">
        <authorList>
            <consortium name="DOE Joint Genome Institute"/>
            <person name="Kuo A."/>
            <person name="Zuccaro A."/>
            <person name="Kohler A."/>
            <person name="Nagy L.G."/>
            <person name="Floudas D."/>
            <person name="Copeland A."/>
            <person name="Barry K.W."/>
            <person name="Cichocki N."/>
            <person name="Veneault-Fourrey C."/>
            <person name="LaButti K."/>
            <person name="Lindquist E.A."/>
            <person name="Lipzen A."/>
            <person name="Lundell T."/>
            <person name="Morin E."/>
            <person name="Murat C."/>
            <person name="Sun H."/>
            <person name="Tunlid A."/>
            <person name="Henrissat B."/>
            <person name="Grigoriev I.V."/>
            <person name="Hibbett D.S."/>
            <person name="Martin F."/>
            <person name="Nordberg H.P."/>
            <person name="Cantor M.N."/>
            <person name="Hua S.X."/>
        </authorList>
    </citation>
    <scope>NUCLEOTIDE SEQUENCE [LARGE SCALE GENOMIC DNA]</scope>
    <source>
        <strain evidence="1 2">MAFF 305830</strain>
    </source>
</reference>
<name>A0A0C2W2Q9_SERVB</name>
<dbReference type="Gene3D" id="1.25.40.10">
    <property type="entry name" value="Tetratricopeptide repeat domain"/>
    <property type="match status" value="1"/>
</dbReference>
<proteinExistence type="predicted"/>
<accession>A0A0C2W2Q9</accession>
<organism evidence="1 2">
    <name type="scientific">Serendipita vermifera MAFF 305830</name>
    <dbReference type="NCBI Taxonomy" id="933852"/>
    <lineage>
        <taxon>Eukaryota</taxon>
        <taxon>Fungi</taxon>
        <taxon>Dikarya</taxon>
        <taxon>Basidiomycota</taxon>
        <taxon>Agaricomycotina</taxon>
        <taxon>Agaricomycetes</taxon>
        <taxon>Sebacinales</taxon>
        <taxon>Serendipitaceae</taxon>
        <taxon>Serendipita</taxon>
    </lineage>
</organism>
<keyword evidence="2" id="KW-1185">Reference proteome</keyword>
<dbReference type="Pfam" id="PF13424">
    <property type="entry name" value="TPR_12"/>
    <property type="match status" value="1"/>
</dbReference>